<organism evidence="1 2">
    <name type="scientific">Taxus chinensis</name>
    <name type="common">Chinese yew</name>
    <name type="synonym">Taxus wallichiana var. chinensis</name>
    <dbReference type="NCBI Taxonomy" id="29808"/>
    <lineage>
        <taxon>Eukaryota</taxon>
        <taxon>Viridiplantae</taxon>
        <taxon>Streptophyta</taxon>
        <taxon>Embryophyta</taxon>
        <taxon>Tracheophyta</taxon>
        <taxon>Spermatophyta</taxon>
        <taxon>Pinopsida</taxon>
        <taxon>Pinidae</taxon>
        <taxon>Conifers II</taxon>
        <taxon>Cupressales</taxon>
        <taxon>Taxaceae</taxon>
        <taxon>Taxus</taxon>
    </lineage>
</organism>
<feature type="non-terminal residue" evidence="1">
    <location>
        <position position="1"/>
    </location>
</feature>
<feature type="non-terminal residue" evidence="1">
    <location>
        <position position="81"/>
    </location>
</feature>
<gene>
    <name evidence="1" type="ORF">KI387_044688</name>
</gene>
<evidence type="ECO:0000313" key="1">
    <source>
        <dbReference type="EMBL" id="KAH9310283.1"/>
    </source>
</evidence>
<keyword evidence="2" id="KW-1185">Reference proteome</keyword>
<evidence type="ECO:0000313" key="2">
    <source>
        <dbReference type="Proteomes" id="UP000824469"/>
    </source>
</evidence>
<name>A0AA38FUI1_TAXCH</name>
<proteinExistence type="predicted"/>
<sequence length="81" mass="9284">SFVELVDFQHVIFFLPKGKHTVHYGWLFFSPEAEDLVIDILLGDLLELQSSDLSMAYSAFLSSPSSSLFFFFSRDFLFVHG</sequence>
<reference evidence="1 2" key="1">
    <citation type="journal article" date="2021" name="Nat. Plants">
        <title>The Taxus genome provides insights into paclitaxel biosynthesis.</title>
        <authorList>
            <person name="Xiong X."/>
            <person name="Gou J."/>
            <person name="Liao Q."/>
            <person name="Li Y."/>
            <person name="Zhou Q."/>
            <person name="Bi G."/>
            <person name="Li C."/>
            <person name="Du R."/>
            <person name="Wang X."/>
            <person name="Sun T."/>
            <person name="Guo L."/>
            <person name="Liang H."/>
            <person name="Lu P."/>
            <person name="Wu Y."/>
            <person name="Zhang Z."/>
            <person name="Ro D.K."/>
            <person name="Shang Y."/>
            <person name="Huang S."/>
            <person name="Yan J."/>
        </authorList>
    </citation>
    <scope>NUCLEOTIDE SEQUENCE [LARGE SCALE GENOMIC DNA]</scope>
    <source>
        <strain evidence="1">Ta-2019</strain>
    </source>
</reference>
<comment type="caution">
    <text evidence="1">The sequence shown here is derived from an EMBL/GenBank/DDBJ whole genome shotgun (WGS) entry which is preliminary data.</text>
</comment>
<accession>A0AA38FUI1</accession>
<dbReference type="AlphaFoldDB" id="A0AA38FUI1"/>
<dbReference type="Proteomes" id="UP000824469">
    <property type="component" value="Unassembled WGS sequence"/>
</dbReference>
<protein>
    <submittedName>
        <fullName evidence="1">Uncharacterized protein</fullName>
    </submittedName>
</protein>
<dbReference type="EMBL" id="JAHRHJ020000007">
    <property type="protein sequence ID" value="KAH9310283.1"/>
    <property type="molecule type" value="Genomic_DNA"/>
</dbReference>